<feature type="region of interest" description="Disordered" evidence="1">
    <location>
        <begin position="37"/>
        <end position="71"/>
    </location>
</feature>
<name>A0AAV4S0P7_9ARAC</name>
<feature type="compositionally biased region" description="Polar residues" evidence="1">
    <location>
        <begin position="586"/>
        <end position="604"/>
    </location>
</feature>
<evidence type="ECO:0000313" key="3">
    <source>
        <dbReference type="Proteomes" id="UP001054837"/>
    </source>
</evidence>
<feature type="region of interest" description="Disordered" evidence="1">
    <location>
        <begin position="585"/>
        <end position="619"/>
    </location>
</feature>
<comment type="caution">
    <text evidence="2">The sequence shown here is derived from an EMBL/GenBank/DDBJ whole genome shotgun (WGS) entry which is preliminary data.</text>
</comment>
<accession>A0AAV4S0P7</accession>
<proteinExistence type="predicted"/>
<gene>
    <name evidence="2" type="ORF">CDAR_612291</name>
</gene>
<reference evidence="2 3" key="1">
    <citation type="submission" date="2021-06" db="EMBL/GenBank/DDBJ databases">
        <title>Caerostris darwini draft genome.</title>
        <authorList>
            <person name="Kono N."/>
            <person name="Arakawa K."/>
        </authorList>
    </citation>
    <scope>NUCLEOTIDE SEQUENCE [LARGE SCALE GENOMIC DNA]</scope>
</reference>
<dbReference type="Proteomes" id="UP001054837">
    <property type="component" value="Unassembled WGS sequence"/>
</dbReference>
<dbReference type="EMBL" id="BPLQ01006967">
    <property type="protein sequence ID" value="GIY26746.1"/>
    <property type="molecule type" value="Genomic_DNA"/>
</dbReference>
<feature type="region of interest" description="Disordered" evidence="1">
    <location>
        <begin position="441"/>
        <end position="475"/>
    </location>
</feature>
<feature type="region of interest" description="Disordered" evidence="1">
    <location>
        <begin position="325"/>
        <end position="359"/>
    </location>
</feature>
<evidence type="ECO:0000313" key="2">
    <source>
        <dbReference type="EMBL" id="GIY26746.1"/>
    </source>
</evidence>
<protein>
    <submittedName>
        <fullName evidence="2">Uncharacterized protein</fullName>
    </submittedName>
</protein>
<feature type="region of interest" description="Disordered" evidence="1">
    <location>
        <begin position="2494"/>
        <end position="2517"/>
    </location>
</feature>
<sequence>MEYITKHSPKSSTPSRSRKEIFEIFLHFRDNDKEYKFNDTRQQKSNRSNDIRHSLIKQEKIHESTDREETTKRIIPTENIGQKLLSTNIPKEHIIYRNFGSDNSTSDAKEKEELRNILAIKDNRSSIVKSWETNVKSTERDEAMDYITKHSPKPSTPSISTKEIFEIFLHFRDNRKEYKFNESIQQKSNRSNDISNSLITQQEEKFRALTDREETTKSIMPTKNIGQKLLSSNVSKDHIIYRYFGPNNSKSIVKEKEELREISPNKDNRNKTINSSLMYFKSTKRSETMKHRAKDSQKSSNYVVPTKPIFEIFLHFRDNKEYKFNQQKQNKSDDNQISLKTKQKERFHSSTDREETTKSNIPIEKIGHIVQEEEESRKKIPIKDNSSNIENPLQMNLESTERNEAMNYKTRHSPKSSTKSISTKAIFEIFLHFRDNDKEYKFNDTRQQKSNRSNDIRHSLIKQEKIHESTDREETSKRIIPTENIGQKLLSTNIPKEHIIYRNFGSDNSTSDAKEKEELRNILAIKDNRSSIVKSWETNVKSTERDEAMDYITEHSPKSSTPSISTKELFEIFLHFRGNRKEYKFNETSQQKSNRSNDISNSLITVKDKKNRASTHQQDNTERIIPTEKIAQKLFPFNKPDEHMIYRNFAAINSTSIVKEKVESKEKFPIKSNKSNIDNLLQMNFESTARNEAMNYITKHSSKSSTPRKEIFEIFLHFRDNKKEYKFNDASQRKSNRSHDIRNSLITKQEERIHASTDLEEATTRMIPTEKIGQKSLSTNISKEDIIYRNFEPINSTSIVKEKEEPRQIFYTKDNRNEYFNSSLMNFISTKRSEIMKHRIKDAQKSSTPRTSPKEIFEIFLHFRENRKEYKLNEINLQKINKINDIRDSLMTKQDEKIHASTDREGTTERIIPTEKIGQKSLSTNVSKEHIIYRNFGPNISANIVKEKEVKDNRNNNVNPLQMNFESTESNTAMNYIAQQYPKSSTASISTKEIFEIFLHFRDNDKEYKFNETSNQKSNRSNDIINSLITKQEAKIHALTDREETTERIIPTEKIGQKLWSSNTPKERIIYRNFAPNSSASVDKEKEDSTKIFQNKNNRSKPTNSLQMIFKSAERNEAMIYKTRKSPKSSTSSRSTKEIFEIFLHFRDNRKADKFNETSQHKSNKSNVISKSLLTKEAEKTSNSIIATEKIGQKVLFTNVPKEGIIYRNFETNNSVGEEKEQSLESFRTEDNRSNIINPLERNSKSIERDERMKYIFKDSPKYSTPSVSTKEVFEIFLHFRDNRKDYKFNGTGQQKSNRSNDIRNSLITKEDEIFHLLTDLEETTKRIIKTEKLGQKFLSTIVPNNSIIYRNHGPKNSINIAKENEETLFPLIETSTTKDNRRKNISHSLRNSKFINGNRAKHNTSKDYQKSFTPAISTKGIFEIFIHLFNDTKGYKFGDTFLQNINKSKDINNTLMYNKEKYELDDSATGYEKNSEKIISSEKFGHKMLSNINPKNHIIYRNFETNNSKSIVKEKEESNEIFQTKDNMRKPIDTPLIKPKSTKKGGATKYIIADSDLQIEPTTPVMATKEIFEIFIHFLNDTKGYRSSDIFQQNRNKIKDISNPLTTRKEIKEQDDSVTHDEEYLGRNISTKEFRHKMLSSINPKNHIIYRNFGPNNSTSIVKEKKESRKAFQTKDNMSKPINIPLIESKTTKKGEATEYIFGDSDLQIESTTPVMPPKEIFEIFIHFPNDTKGYRSGDVFWQNSNKVKDISNLLTTKKKIKEQDNSLTDHEEFLGRNISTKEFGHTTLSTINPKDRVIYRNFVPSNSKSIVKEKDKSSETFQNKDNISSLKSVKKSEEMKYIFVDSHKSTIPVTPPKEIFEIFIYFLNDTKVYRSGNVFWQNSNKIKDNSNPLATRKGKKELDYSVTDHEKFPGRNISTEEFGHKMLSTMNPKDHIIYRNFAPRNSTNIVKEKEESREIFQTKNNMSEPINTKLIKSKSTKKSGAKKYIFADSRKSTTQVMPTKEIFEIFIHFPNDTKGYRSGDVFWQNSNKINDISGPLINRKGKKEPDDSTNNRAKIQQLDNRIVKDKSKNNIVNLNLKSLGKELLQFLAKFVAATENESKTFHSTFDNKLKEGKDLPISLHESNTSNLIWKHMNQQSLKNITKTTVARVLANMNFENKTNKNLNKTEEQMSDFSSNDVTTLRNFDYKHRKKLPSSREPFKTDNQDKEDTQSAFQFEQNYKTNNSLAMNDYINLKIKEVVGDLEDFVANSKIIDLYHTKEKGDTQIIFQLKEKGKPLVKPVVKLKENNKKMKYSKINTTKWLPELETVTGKFDQSTENSQSKFLRNTNLKHLSKGISMNNFTKNEYFHDVQRIKPHKNKTYEMNKKLWNLNETSVSNSKRIIPYEQIFRNSNVIFNTVDIDKLRNDTNSKHHGLISNKNVSKMDSYLPTYIPVTKNYSEKITNKNIENENSATIDINKEHIPIKNMHFKTWKDMIQDLFAQEKNALIGHKEISSKPSTSNVEKSETDINDKNIPNKNMHFRTWKDVFQDLFAEEKNVLTRHQDLPSKPSTSNYEKSVTDIIDKNIPIKNLHLRAWKNLIQDLFAEEMNMLSTYQEISPKPSTSDHEKSPTDIIDKNIPIKNLHLRAWKNLIQDLFDEEMSMLSTHQEISYKPSTSDYEKSVIIDKNIPIKNLHFRTWKNLIQDLFAEEMNMLRTHQEITSKPPTSDHEKSATDIIDKNIPVNNLNWRTWKNLTQDLFAEEMSMLSTHQENSSKPSTSDYEQSVIIDKNIPIKNLHLRAWKNLIQDLFAEELNMLSTPQEISSKASTSDHEKSATDIIDKNIPIKNLHLRAWKNLIQDLFAEELNMLSTPQEIASKASTSDHEKSATDIIDKNIPIKNLHLRAWKNLIQDLFAEERDMLSTHQEISSKPSTSDYEKSVIIDKNIPMKNLHLRTWKI</sequence>
<organism evidence="2 3">
    <name type="scientific">Caerostris darwini</name>
    <dbReference type="NCBI Taxonomy" id="1538125"/>
    <lineage>
        <taxon>Eukaryota</taxon>
        <taxon>Metazoa</taxon>
        <taxon>Ecdysozoa</taxon>
        <taxon>Arthropoda</taxon>
        <taxon>Chelicerata</taxon>
        <taxon>Arachnida</taxon>
        <taxon>Araneae</taxon>
        <taxon>Araneomorphae</taxon>
        <taxon>Entelegynae</taxon>
        <taxon>Araneoidea</taxon>
        <taxon>Araneidae</taxon>
        <taxon>Caerostris</taxon>
    </lineage>
</organism>
<keyword evidence="3" id="KW-1185">Reference proteome</keyword>
<feature type="compositionally biased region" description="Basic and acidic residues" evidence="1">
    <location>
        <begin position="342"/>
        <end position="357"/>
    </location>
</feature>
<evidence type="ECO:0000256" key="1">
    <source>
        <dbReference type="SAM" id="MobiDB-lite"/>
    </source>
</evidence>